<evidence type="ECO:0000313" key="2">
    <source>
        <dbReference type="EnsemblPlants" id="EMT19466"/>
    </source>
</evidence>
<organism evidence="2">
    <name type="scientific">Aegilops tauschii</name>
    <name type="common">Tausch's goatgrass</name>
    <name type="synonym">Aegilops squarrosa</name>
    <dbReference type="NCBI Taxonomy" id="37682"/>
    <lineage>
        <taxon>Eukaryota</taxon>
        <taxon>Viridiplantae</taxon>
        <taxon>Streptophyta</taxon>
        <taxon>Embryophyta</taxon>
        <taxon>Tracheophyta</taxon>
        <taxon>Spermatophyta</taxon>
        <taxon>Magnoliopsida</taxon>
        <taxon>Liliopsida</taxon>
        <taxon>Poales</taxon>
        <taxon>Poaceae</taxon>
        <taxon>BOP clade</taxon>
        <taxon>Pooideae</taxon>
        <taxon>Triticodae</taxon>
        <taxon>Triticeae</taxon>
        <taxon>Triticinae</taxon>
        <taxon>Aegilops</taxon>
    </lineage>
</organism>
<name>N1R463_AEGTA</name>
<reference evidence="2" key="1">
    <citation type="submission" date="2015-06" db="UniProtKB">
        <authorList>
            <consortium name="EnsemblPlants"/>
        </authorList>
    </citation>
    <scope>IDENTIFICATION</scope>
</reference>
<feature type="region of interest" description="Disordered" evidence="1">
    <location>
        <begin position="384"/>
        <end position="406"/>
    </location>
</feature>
<evidence type="ECO:0000256" key="1">
    <source>
        <dbReference type="SAM" id="MobiDB-lite"/>
    </source>
</evidence>
<proteinExistence type="predicted"/>
<feature type="compositionally biased region" description="Polar residues" evidence="1">
    <location>
        <begin position="393"/>
        <end position="405"/>
    </location>
</feature>
<dbReference type="EnsemblPlants" id="EMT19466">
    <property type="protein sequence ID" value="EMT19466"/>
    <property type="gene ID" value="F775_00448"/>
</dbReference>
<dbReference type="ExpressionAtlas" id="N1R463">
    <property type="expression patterns" value="baseline"/>
</dbReference>
<dbReference type="AlphaFoldDB" id="N1R463"/>
<protein>
    <recommendedName>
        <fullName evidence="3">Ubiquitin-like protease family profile domain-containing protein</fullName>
    </recommendedName>
</protein>
<sequence length="631" mass="69722">MSDLFSGIQAAMVINRVENSEQSPEDWNSDCDGSGGSSGLPGTPCFTSRLSLLKVGSVIGQFSDFKRQLIKKTGFDGMLELKSWQKISLKYSAYLMDRVDVDSSIINLEGQVIEGEGVEPSEACIEYTRVAASFSERGMHSLKAAEAYLNRAITESSTQIEKDCFKIAFVIFVVDSYDHLFWLMGFVSQLFVLDSLDLGVLNMLRGVTPRIGLYNYDAMKKMVEKITVNVGAGEVSFHGATVRTELSVSNLIGFPSKECPTAKPAKPAPAPKRGNATCTPMLRSSYAKTGPQEFSNYIRTRYPSISAQKLGILLREQNARGLANISEMREAFQSNMFSFTDKLMSCLAESCTCYQTQFSMPLASKIGPRLPAPGNPGGCLSVNSSVSRKRDGSLSSSIQSGTGKKTCSRETETALAAIPTCGQDPLNHIPISQDATVKEIASKIAAFYDDLTAILRQLASNDAMTHEMATAIFRRLGQVDLFFSKDSTGQIWRKFVEPDFATTVLSNADPMTIQSIRASFQEGTSSCNPALCRMWYIPMILPDDWTVYAFDMLRKRIIVLDPAVGPFGYSNRRVSMHEFVSNKLHAALFTCLQNFFSSWHCESSHWGHTFPIIMREKIEKYAFGPSTTRPL</sequence>
<accession>N1R463</accession>
<feature type="region of interest" description="Disordered" evidence="1">
    <location>
        <begin position="19"/>
        <end position="38"/>
    </location>
</feature>
<evidence type="ECO:0008006" key="3">
    <source>
        <dbReference type="Google" id="ProtNLM"/>
    </source>
</evidence>